<dbReference type="PANTHER" id="PTHR43719">
    <property type="entry name" value="TWO-COMPONENT HISTIDINE KINASE"/>
    <property type="match status" value="1"/>
</dbReference>
<protein>
    <recommendedName>
        <fullName evidence="3">Histidine kinase domain-containing protein</fullName>
    </recommendedName>
</protein>
<sequence length="687" mass="79943">MSAEAAQEGGENTTDLFSEFFIRKKEQFTNLFKTCMDSYNNLSGYSEEVDSYISEVIEETIEKKYTKYIRIVCWLNIVLCTLTVILSYPDLSDVNRETKWQTCLNCIIFCFMMVAALITLRIKPIYVCYFVPIMIGLCIYLVTQLTIQKSYYRLSEYHICIGAMCHTLMILVPTQWKPSLVIHNLCMVHLAYSIWKTYNFMDADVISSTVFSCLWYTISSYLLIIKTRNMYSEILKNKRLIKEMKKIMQILPFGVVIWPSKANNKWFTNKEFTNKFVKIRKDLDELKDIDISFINNSDKVKDYQNIPNNLAALLRKQQKTLDGKDSMLEQDIKINWHPQGNMLVQERNEDQIERICKLKTLMVEWEGENSFMHVLIDNTDVIKLEEAKNNIKCQKIMFASASHEFRTPLNSITNSFDIVLNSISELNKISKPYFRQLKGRRKEDVELNIEMVNKFVKIGKSSSLLLLTLIEDVLNLSKMEAGTFKLIKSPFYVKNILKEIYDIFEMQCIQKGLEFNLEISDDISRLQINSDENRIKQILLNLISNSMKFTFDGHITIKCRIIERENKGLVEFTVEDTGIGITKEQRQQLFQLFSMVSDSSSINPNGTGIGLTVSKKYVEAIGGQINLESEPKKGTSVTFTIPIDKRFRNMLKKIRDEEYSQAKWDLDELSDEGNIPVDFIRRIEDLH</sequence>
<dbReference type="PROSITE" id="PS50109">
    <property type="entry name" value="HIS_KIN"/>
    <property type="match status" value="1"/>
</dbReference>
<feature type="transmembrane region" description="Helical" evidence="2">
    <location>
        <begin position="100"/>
        <end position="118"/>
    </location>
</feature>
<accession>A0AAD2D9E8</accession>
<dbReference type="EMBL" id="CAMPGE010026809">
    <property type="protein sequence ID" value="CAI2384471.1"/>
    <property type="molecule type" value="Genomic_DNA"/>
</dbReference>
<dbReference type="InterPro" id="IPR036890">
    <property type="entry name" value="HATPase_C_sf"/>
</dbReference>
<dbReference type="InterPro" id="IPR003594">
    <property type="entry name" value="HATPase_dom"/>
</dbReference>
<dbReference type="CDD" id="cd00082">
    <property type="entry name" value="HisKA"/>
    <property type="match status" value="1"/>
</dbReference>
<dbReference type="SMART" id="SM00387">
    <property type="entry name" value="HATPase_c"/>
    <property type="match status" value="1"/>
</dbReference>
<dbReference type="AlphaFoldDB" id="A0AAD2D9E8"/>
<keyword evidence="5" id="KW-1185">Reference proteome</keyword>
<evidence type="ECO:0000259" key="3">
    <source>
        <dbReference type="PROSITE" id="PS50109"/>
    </source>
</evidence>
<feature type="transmembrane region" description="Helical" evidence="2">
    <location>
        <begin position="124"/>
        <end position="142"/>
    </location>
</feature>
<keyword evidence="1" id="KW-0597">Phosphoprotein</keyword>
<dbReference type="PANTHER" id="PTHR43719:SF28">
    <property type="entry name" value="PEROXIDE STRESS-ACTIVATED HISTIDINE KINASE MAK1-RELATED"/>
    <property type="match status" value="1"/>
</dbReference>
<feature type="domain" description="Histidine kinase" evidence="3">
    <location>
        <begin position="400"/>
        <end position="645"/>
    </location>
</feature>
<organism evidence="4 5">
    <name type="scientific">Euplotes crassus</name>
    <dbReference type="NCBI Taxonomy" id="5936"/>
    <lineage>
        <taxon>Eukaryota</taxon>
        <taxon>Sar</taxon>
        <taxon>Alveolata</taxon>
        <taxon>Ciliophora</taxon>
        <taxon>Intramacronucleata</taxon>
        <taxon>Spirotrichea</taxon>
        <taxon>Hypotrichia</taxon>
        <taxon>Euplotida</taxon>
        <taxon>Euplotidae</taxon>
        <taxon>Moneuplotes</taxon>
    </lineage>
</organism>
<dbReference type="Pfam" id="PF02518">
    <property type="entry name" value="HATPase_c"/>
    <property type="match status" value="1"/>
</dbReference>
<comment type="caution">
    <text evidence="4">The sequence shown here is derived from an EMBL/GenBank/DDBJ whole genome shotgun (WGS) entry which is preliminary data.</text>
</comment>
<reference evidence="4" key="1">
    <citation type="submission" date="2023-07" db="EMBL/GenBank/DDBJ databases">
        <authorList>
            <consortium name="AG Swart"/>
            <person name="Singh M."/>
            <person name="Singh A."/>
            <person name="Seah K."/>
            <person name="Emmerich C."/>
        </authorList>
    </citation>
    <scope>NUCLEOTIDE SEQUENCE</scope>
    <source>
        <strain evidence="4">DP1</strain>
    </source>
</reference>
<feature type="transmembrane region" description="Helical" evidence="2">
    <location>
        <begin position="68"/>
        <end position="88"/>
    </location>
</feature>
<dbReference type="InterPro" id="IPR004358">
    <property type="entry name" value="Sig_transdc_His_kin-like_C"/>
</dbReference>
<dbReference type="InterPro" id="IPR036097">
    <property type="entry name" value="HisK_dim/P_sf"/>
</dbReference>
<dbReference type="SUPFAM" id="SSF47384">
    <property type="entry name" value="Homodimeric domain of signal transducing histidine kinase"/>
    <property type="match status" value="1"/>
</dbReference>
<dbReference type="Gene3D" id="1.10.287.130">
    <property type="match status" value="1"/>
</dbReference>
<dbReference type="GO" id="GO:0000155">
    <property type="term" value="F:phosphorelay sensor kinase activity"/>
    <property type="evidence" value="ECO:0007669"/>
    <property type="project" value="InterPro"/>
</dbReference>
<name>A0AAD2D9E8_EUPCR</name>
<evidence type="ECO:0000313" key="5">
    <source>
        <dbReference type="Proteomes" id="UP001295684"/>
    </source>
</evidence>
<dbReference type="Pfam" id="PF00512">
    <property type="entry name" value="HisKA"/>
    <property type="match status" value="1"/>
</dbReference>
<evidence type="ECO:0000256" key="2">
    <source>
        <dbReference type="SAM" id="Phobius"/>
    </source>
</evidence>
<proteinExistence type="predicted"/>
<dbReference type="SUPFAM" id="SSF55874">
    <property type="entry name" value="ATPase domain of HSP90 chaperone/DNA topoisomerase II/histidine kinase"/>
    <property type="match status" value="1"/>
</dbReference>
<dbReference type="Proteomes" id="UP001295684">
    <property type="component" value="Unassembled WGS sequence"/>
</dbReference>
<dbReference type="CDD" id="cd16922">
    <property type="entry name" value="HATPase_EvgS-ArcB-TorS-like"/>
    <property type="match status" value="1"/>
</dbReference>
<dbReference type="InterPro" id="IPR050956">
    <property type="entry name" value="2C_system_His_kinase"/>
</dbReference>
<evidence type="ECO:0000256" key="1">
    <source>
        <dbReference type="ARBA" id="ARBA00022553"/>
    </source>
</evidence>
<dbReference type="InterPro" id="IPR003661">
    <property type="entry name" value="HisK_dim/P_dom"/>
</dbReference>
<keyword evidence="2" id="KW-1133">Transmembrane helix</keyword>
<dbReference type="FunFam" id="3.30.565.10:FF:000010">
    <property type="entry name" value="Sensor histidine kinase RcsC"/>
    <property type="match status" value="1"/>
</dbReference>
<dbReference type="SMART" id="SM00388">
    <property type="entry name" value="HisKA"/>
    <property type="match status" value="1"/>
</dbReference>
<keyword evidence="2" id="KW-0812">Transmembrane</keyword>
<gene>
    <name evidence="4" type="ORF">ECRASSUSDP1_LOCUS26001</name>
</gene>
<keyword evidence="2" id="KW-0472">Membrane</keyword>
<dbReference type="PRINTS" id="PR00344">
    <property type="entry name" value="BCTRLSENSOR"/>
</dbReference>
<dbReference type="Gene3D" id="3.30.565.10">
    <property type="entry name" value="Histidine kinase-like ATPase, C-terminal domain"/>
    <property type="match status" value="1"/>
</dbReference>
<evidence type="ECO:0000313" key="4">
    <source>
        <dbReference type="EMBL" id="CAI2384471.1"/>
    </source>
</evidence>
<dbReference type="InterPro" id="IPR005467">
    <property type="entry name" value="His_kinase_dom"/>
</dbReference>